<keyword evidence="3" id="KW-1185">Reference proteome</keyword>
<accession>A0ABN3K2M1</accession>
<proteinExistence type="predicted"/>
<evidence type="ECO:0000313" key="2">
    <source>
        <dbReference type="EMBL" id="GAA2444486.1"/>
    </source>
</evidence>
<feature type="region of interest" description="Disordered" evidence="1">
    <location>
        <begin position="80"/>
        <end position="118"/>
    </location>
</feature>
<protein>
    <submittedName>
        <fullName evidence="2">Uncharacterized protein</fullName>
    </submittedName>
</protein>
<name>A0ABN3K2M1_9ACTN</name>
<feature type="region of interest" description="Disordered" evidence="1">
    <location>
        <begin position="1"/>
        <end position="28"/>
    </location>
</feature>
<gene>
    <name evidence="2" type="ORF">GCM10010405_30020</name>
</gene>
<comment type="caution">
    <text evidence="2">The sequence shown here is derived from an EMBL/GenBank/DDBJ whole genome shotgun (WGS) entry which is preliminary data.</text>
</comment>
<organism evidence="2 3">
    <name type="scientific">Streptomyces macrosporus</name>
    <dbReference type="NCBI Taxonomy" id="44032"/>
    <lineage>
        <taxon>Bacteria</taxon>
        <taxon>Bacillati</taxon>
        <taxon>Actinomycetota</taxon>
        <taxon>Actinomycetes</taxon>
        <taxon>Kitasatosporales</taxon>
        <taxon>Streptomycetaceae</taxon>
        <taxon>Streptomyces</taxon>
    </lineage>
</organism>
<dbReference type="EMBL" id="BAAASZ010000020">
    <property type="protein sequence ID" value="GAA2444486.1"/>
    <property type="molecule type" value="Genomic_DNA"/>
</dbReference>
<evidence type="ECO:0000256" key="1">
    <source>
        <dbReference type="SAM" id="MobiDB-lite"/>
    </source>
</evidence>
<reference evidence="2 3" key="1">
    <citation type="journal article" date="2019" name="Int. J. Syst. Evol. Microbiol.">
        <title>The Global Catalogue of Microorganisms (GCM) 10K type strain sequencing project: providing services to taxonomists for standard genome sequencing and annotation.</title>
        <authorList>
            <consortium name="The Broad Institute Genomics Platform"/>
            <consortium name="The Broad Institute Genome Sequencing Center for Infectious Disease"/>
            <person name="Wu L."/>
            <person name="Ma J."/>
        </authorList>
    </citation>
    <scope>NUCLEOTIDE SEQUENCE [LARGE SCALE GENOMIC DNA]</scope>
    <source>
        <strain evidence="2 3">JCM 6305</strain>
    </source>
</reference>
<evidence type="ECO:0000313" key="3">
    <source>
        <dbReference type="Proteomes" id="UP001501638"/>
    </source>
</evidence>
<dbReference type="Proteomes" id="UP001501638">
    <property type="component" value="Unassembled WGS sequence"/>
</dbReference>
<sequence>MNLPPNAPKYPSAVGTRPSGSGTKKSVDIRHAPCRGMCPREFGQKERCAVRRLGRARWDGRGEAGVTAVVEGTRGAWKGRAAMPGAARGSRYPVSTPVGDRRTEPDLSARASRAIAFR</sequence>